<sequence length="61" mass="6917">MGEVVNLNKARKARDKAAARRTAEANRLTFGRTKSERHATQKEQDRDAARLDGHKLDEPET</sequence>
<dbReference type="RefSeq" id="WP_354089527.1">
    <property type="nucleotide sequence ID" value="NZ_JBEPTF010000003.1"/>
</dbReference>
<comment type="caution">
    <text evidence="2">The sequence shown here is derived from an EMBL/GenBank/DDBJ whole genome shotgun (WGS) entry which is preliminary data.</text>
</comment>
<evidence type="ECO:0008006" key="4">
    <source>
        <dbReference type="Google" id="ProtNLM"/>
    </source>
</evidence>
<evidence type="ECO:0000313" key="2">
    <source>
        <dbReference type="EMBL" id="MET4684575.1"/>
    </source>
</evidence>
<protein>
    <recommendedName>
        <fullName evidence="4">DUF4169 family protein</fullName>
    </recommendedName>
</protein>
<evidence type="ECO:0000256" key="1">
    <source>
        <dbReference type="SAM" id="MobiDB-lite"/>
    </source>
</evidence>
<evidence type="ECO:0000313" key="3">
    <source>
        <dbReference type="Proteomes" id="UP001549313"/>
    </source>
</evidence>
<accession>A0ABV2RDB8</accession>
<keyword evidence="3" id="KW-1185">Reference proteome</keyword>
<feature type="compositionally biased region" description="Basic and acidic residues" evidence="1">
    <location>
        <begin position="15"/>
        <end position="24"/>
    </location>
</feature>
<organism evidence="2 3">
    <name type="scientific">Brevundimonas faecalis</name>
    <dbReference type="NCBI Taxonomy" id="947378"/>
    <lineage>
        <taxon>Bacteria</taxon>
        <taxon>Pseudomonadati</taxon>
        <taxon>Pseudomonadota</taxon>
        <taxon>Alphaproteobacteria</taxon>
        <taxon>Caulobacterales</taxon>
        <taxon>Caulobacteraceae</taxon>
        <taxon>Brevundimonas</taxon>
    </lineage>
</organism>
<name>A0ABV2RDB8_9CAUL</name>
<dbReference type="Proteomes" id="UP001549313">
    <property type="component" value="Unassembled WGS sequence"/>
</dbReference>
<dbReference type="EMBL" id="JBEPTF010000003">
    <property type="protein sequence ID" value="MET4684575.1"/>
    <property type="molecule type" value="Genomic_DNA"/>
</dbReference>
<dbReference type="InterPro" id="IPR025227">
    <property type="entry name" value="DUF4169"/>
</dbReference>
<feature type="region of interest" description="Disordered" evidence="1">
    <location>
        <begin position="1"/>
        <end position="61"/>
    </location>
</feature>
<feature type="compositionally biased region" description="Basic and acidic residues" evidence="1">
    <location>
        <begin position="33"/>
        <end position="61"/>
    </location>
</feature>
<gene>
    <name evidence="2" type="ORF">ABIE19_002512</name>
</gene>
<dbReference type="Pfam" id="PF13770">
    <property type="entry name" value="DUF4169"/>
    <property type="match status" value="1"/>
</dbReference>
<reference evidence="2 3" key="1">
    <citation type="submission" date="2024-06" db="EMBL/GenBank/DDBJ databases">
        <title>Sorghum-associated microbial communities from plants grown in Nebraska, USA.</title>
        <authorList>
            <person name="Schachtman D."/>
        </authorList>
    </citation>
    <scope>NUCLEOTIDE SEQUENCE [LARGE SCALE GENOMIC DNA]</scope>
    <source>
        <strain evidence="2 3">2814</strain>
    </source>
</reference>
<proteinExistence type="predicted"/>